<feature type="modified residue" description="4-aspartylphosphate" evidence="2">
    <location>
        <position position="58"/>
    </location>
</feature>
<dbReference type="InterPro" id="IPR011006">
    <property type="entry name" value="CheY-like_superfamily"/>
</dbReference>
<dbReference type="Proteomes" id="UP000273734">
    <property type="component" value="Unassembled WGS sequence"/>
</dbReference>
<dbReference type="SUPFAM" id="SSF52172">
    <property type="entry name" value="CheY-like"/>
    <property type="match status" value="1"/>
</dbReference>
<evidence type="ECO:0000313" key="6">
    <source>
        <dbReference type="Proteomes" id="UP000273734"/>
    </source>
</evidence>
<accession>A0AB74D5J2</accession>
<evidence type="ECO:0000313" key="5">
    <source>
        <dbReference type="EMBL" id="RQP72590.1"/>
    </source>
</evidence>
<dbReference type="PRINTS" id="PR00038">
    <property type="entry name" value="HTHLUXR"/>
</dbReference>
<dbReference type="EMBL" id="QTNY01000021">
    <property type="protein sequence ID" value="RQP72590.1"/>
    <property type="molecule type" value="Genomic_DNA"/>
</dbReference>
<organism evidence="5 6">
    <name type="scientific">Burkholderia ubonensis</name>
    <dbReference type="NCBI Taxonomy" id="101571"/>
    <lineage>
        <taxon>Bacteria</taxon>
        <taxon>Pseudomonadati</taxon>
        <taxon>Pseudomonadota</taxon>
        <taxon>Betaproteobacteria</taxon>
        <taxon>Burkholderiales</taxon>
        <taxon>Burkholderiaceae</taxon>
        <taxon>Burkholderia</taxon>
        <taxon>Burkholderia cepacia complex</taxon>
    </lineage>
</organism>
<dbReference type="Gene3D" id="3.40.50.2300">
    <property type="match status" value="1"/>
</dbReference>
<sequence>MGKFSVQTVFANDRPLALAGMEFIASSTSAIKLVGMYKSADELIGSLARQSCDIALIDYSMRGNGQMEGLALLGYLRRTFPKVGIVTLLTYQNPVIIRSILARGVSSVVSKFDDIGHIVTAIHSSYGGGNYLSPTIKGALDDVDANRGARTARLSPREIGVIRLYLSGLSVNEIARLLNKGKQTISAQKASAMKKLGVKNDVELIKCATFLDLVDDSAMGGVEGR</sequence>
<gene>
    <name evidence="5" type="ORF">DF015_25760</name>
</gene>
<name>A0AB74D5J2_9BURK</name>
<feature type="domain" description="HTH luxR-type" evidence="3">
    <location>
        <begin position="147"/>
        <end position="212"/>
    </location>
</feature>
<proteinExistence type="predicted"/>
<evidence type="ECO:0000256" key="2">
    <source>
        <dbReference type="PROSITE-ProRule" id="PRU00169"/>
    </source>
</evidence>
<feature type="domain" description="Response regulatory" evidence="4">
    <location>
        <begin position="7"/>
        <end position="126"/>
    </location>
</feature>
<protein>
    <submittedName>
        <fullName evidence="5">DNA-binding response regulator</fullName>
    </submittedName>
</protein>
<dbReference type="InterPro" id="IPR039420">
    <property type="entry name" value="WalR-like"/>
</dbReference>
<dbReference type="PANTHER" id="PTHR43214:SF17">
    <property type="entry name" value="TRANSCRIPTIONAL REGULATORY PROTEIN RCSB"/>
    <property type="match status" value="1"/>
</dbReference>
<evidence type="ECO:0000256" key="1">
    <source>
        <dbReference type="ARBA" id="ARBA00023125"/>
    </source>
</evidence>
<dbReference type="PROSITE" id="PS50043">
    <property type="entry name" value="HTH_LUXR_2"/>
    <property type="match status" value="1"/>
</dbReference>
<dbReference type="Gene3D" id="1.10.10.10">
    <property type="entry name" value="Winged helix-like DNA-binding domain superfamily/Winged helix DNA-binding domain"/>
    <property type="match status" value="1"/>
</dbReference>
<dbReference type="CDD" id="cd06170">
    <property type="entry name" value="LuxR_C_like"/>
    <property type="match status" value="1"/>
</dbReference>
<dbReference type="SMART" id="SM00421">
    <property type="entry name" value="HTH_LUXR"/>
    <property type="match status" value="1"/>
</dbReference>
<dbReference type="GO" id="GO:0003677">
    <property type="term" value="F:DNA binding"/>
    <property type="evidence" value="ECO:0007669"/>
    <property type="project" value="UniProtKB-KW"/>
</dbReference>
<dbReference type="GO" id="GO:0000160">
    <property type="term" value="P:phosphorelay signal transduction system"/>
    <property type="evidence" value="ECO:0007669"/>
    <property type="project" value="InterPro"/>
</dbReference>
<dbReference type="Pfam" id="PF00196">
    <property type="entry name" value="GerE"/>
    <property type="match status" value="1"/>
</dbReference>
<evidence type="ECO:0000259" key="3">
    <source>
        <dbReference type="PROSITE" id="PS50043"/>
    </source>
</evidence>
<keyword evidence="1 5" id="KW-0238">DNA-binding</keyword>
<dbReference type="AlphaFoldDB" id="A0AB74D5J2"/>
<dbReference type="InterPro" id="IPR036388">
    <property type="entry name" value="WH-like_DNA-bd_sf"/>
</dbReference>
<keyword evidence="2" id="KW-0597">Phosphoprotein</keyword>
<dbReference type="InterPro" id="IPR016032">
    <property type="entry name" value="Sig_transdc_resp-reg_C-effctor"/>
</dbReference>
<dbReference type="PANTHER" id="PTHR43214">
    <property type="entry name" value="TWO-COMPONENT RESPONSE REGULATOR"/>
    <property type="match status" value="1"/>
</dbReference>
<dbReference type="SUPFAM" id="SSF46894">
    <property type="entry name" value="C-terminal effector domain of the bipartite response regulators"/>
    <property type="match status" value="1"/>
</dbReference>
<dbReference type="GO" id="GO:0006355">
    <property type="term" value="P:regulation of DNA-templated transcription"/>
    <property type="evidence" value="ECO:0007669"/>
    <property type="project" value="InterPro"/>
</dbReference>
<dbReference type="InterPro" id="IPR001789">
    <property type="entry name" value="Sig_transdc_resp-reg_receiver"/>
</dbReference>
<dbReference type="PROSITE" id="PS50110">
    <property type="entry name" value="RESPONSE_REGULATORY"/>
    <property type="match status" value="1"/>
</dbReference>
<dbReference type="RefSeq" id="WP_095410657.1">
    <property type="nucleotide sequence ID" value="NZ_NQMX01000007.1"/>
</dbReference>
<reference evidence="5 6" key="1">
    <citation type="submission" date="2018-08" db="EMBL/GenBank/DDBJ databases">
        <title>Comparative analysis of Burkholderia isolates from Puerto Rico.</title>
        <authorList>
            <person name="Hall C."/>
            <person name="Sahl J."/>
            <person name="Wagner D."/>
        </authorList>
    </citation>
    <scope>NUCLEOTIDE SEQUENCE [LARGE SCALE GENOMIC DNA]</scope>
    <source>
        <strain evidence="5 6">Bp8964</strain>
    </source>
</reference>
<dbReference type="Pfam" id="PF00072">
    <property type="entry name" value="Response_reg"/>
    <property type="match status" value="1"/>
</dbReference>
<evidence type="ECO:0000259" key="4">
    <source>
        <dbReference type="PROSITE" id="PS50110"/>
    </source>
</evidence>
<comment type="caution">
    <text evidence="5">The sequence shown here is derived from an EMBL/GenBank/DDBJ whole genome shotgun (WGS) entry which is preliminary data.</text>
</comment>
<dbReference type="InterPro" id="IPR000792">
    <property type="entry name" value="Tscrpt_reg_LuxR_C"/>
</dbReference>